<keyword evidence="1" id="KW-0812">Transmembrane</keyword>
<accession>A0A922E4C1</accession>
<evidence type="ECO:0000313" key="3">
    <source>
        <dbReference type="Proteomes" id="UP000811246"/>
    </source>
</evidence>
<protein>
    <submittedName>
        <fullName evidence="2">Uncharacterized protein</fullName>
    </submittedName>
</protein>
<dbReference type="Proteomes" id="UP000811246">
    <property type="component" value="Chromosome 9"/>
</dbReference>
<comment type="caution">
    <text evidence="2">The sequence shown here is derived from an EMBL/GenBank/DDBJ whole genome shotgun (WGS) entry which is preliminary data.</text>
</comment>
<evidence type="ECO:0000256" key="1">
    <source>
        <dbReference type="SAM" id="Phobius"/>
    </source>
</evidence>
<reference evidence="2" key="1">
    <citation type="submission" date="2021-01" db="EMBL/GenBank/DDBJ databases">
        <authorList>
            <person name="Lovell J.T."/>
            <person name="Bentley N."/>
            <person name="Bhattarai G."/>
            <person name="Jenkins J.W."/>
            <person name="Sreedasyam A."/>
            <person name="Alarcon Y."/>
            <person name="Bock C."/>
            <person name="Boston L."/>
            <person name="Carlson J."/>
            <person name="Cervantes K."/>
            <person name="Clermont K."/>
            <person name="Krom N."/>
            <person name="Kubenka K."/>
            <person name="Mamidi S."/>
            <person name="Mattison C."/>
            <person name="Monteros M."/>
            <person name="Pisani C."/>
            <person name="Plott C."/>
            <person name="Rajasekar S."/>
            <person name="Rhein H.S."/>
            <person name="Rohla C."/>
            <person name="Song M."/>
            <person name="Hilaire R.S."/>
            <person name="Shu S."/>
            <person name="Wells L."/>
            <person name="Wang X."/>
            <person name="Webber J."/>
            <person name="Heerema R.J."/>
            <person name="Klein P."/>
            <person name="Conner P."/>
            <person name="Grauke L."/>
            <person name="Grimwood J."/>
            <person name="Schmutz J."/>
            <person name="Randall J.J."/>
        </authorList>
    </citation>
    <scope>NUCLEOTIDE SEQUENCE</scope>
    <source>
        <tissue evidence="2">Leaf</tissue>
    </source>
</reference>
<sequence>MCSIFQFFQSPAFLFLHGFCLCGLMSSVCVLYLQFSSCFCVLQDGFLCSMTPPWVGFWSQMFVCCTTFASVVLFVLLFCLFSCEVHSEVLSGCFLRQRAESIERCYGRWSYGRPRLWRLLWSVRKLDACTVGARDADCL</sequence>
<keyword evidence="1" id="KW-1133">Transmembrane helix</keyword>
<organism evidence="2 3">
    <name type="scientific">Carya illinoinensis</name>
    <name type="common">Pecan</name>
    <dbReference type="NCBI Taxonomy" id="32201"/>
    <lineage>
        <taxon>Eukaryota</taxon>
        <taxon>Viridiplantae</taxon>
        <taxon>Streptophyta</taxon>
        <taxon>Embryophyta</taxon>
        <taxon>Tracheophyta</taxon>
        <taxon>Spermatophyta</taxon>
        <taxon>Magnoliopsida</taxon>
        <taxon>eudicotyledons</taxon>
        <taxon>Gunneridae</taxon>
        <taxon>Pentapetalae</taxon>
        <taxon>rosids</taxon>
        <taxon>fabids</taxon>
        <taxon>Fagales</taxon>
        <taxon>Juglandaceae</taxon>
        <taxon>Carya</taxon>
    </lineage>
</organism>
<evidence type="ECO:0000313" key="2">
    <source>
        <dbReference type="EMBL" id="KAG6695907.1"/>
    </source>
</evidence>
<gene>
    <name evidence="2" type="ORF">I3842_09G120500</name>
</gene>
<name>A0A922E4C1_CARIL</name>
<dbReference type="AlphaFoldDB" id="A0A922E4C1"/>
<feature type="transmembrane region" description="Helical" evidence="1">
    <location>
        <begin position="12"/>
        <end position="35"/>
    </location>
</feature>
<dbReference type="EMBL" id="CM031833">
    <property type="protein sequence ID" value="KAG6695907.1"/>
    <property type="molecule type" value="Genomic_DNA"/>
</dbReference>
<proteinExistence type="predicted"/>
<feature type="transmembrane region" description="Helical" evidence="1">
    <location>
        <begin position="55"/>
        <end position="81"/>
    </location>
</feature>
<keyword evidence="1" id="KW-0472">Membrane</keyword>